<protein>
    <recommendedName>
        <fullName evidence="1">DUF7779 domain-containing protein</fullName>
    </recommendedName>
</protein>
<dbReference type="InterPro" id="IPR011990">
    <property type="entry name" value="TPR-like_helical_dom_sf"/>
</dbReference>
<keyword evidence="3" id="KW-1185">Reference proteome</keyword>
<dbReference type="SUPFAM" id="SSF48452">
    <property type="entry name" value="TPR-like"/>
    <property type="match status" value="1"/>
</dbReference>
<dbReference type="AlphaFoldDB" id="A0A9W9ZJ90"/>
<evidence type="ECO:0000313" key="3">
    <source>
        <dbReference type="Proteomes" id="UP001163046"/>
    </source>
</evidence>
<dbReference type="Pfam" id="PF25000">
    <property type="entry name" value="DUF7779"/>
    <property type="match status" value="1"/>
</dbReference>
<organism evidence="2 3">
    <name type="scientific">Desmophyllum pertusum</name>
    <dbReference type="NCBI Taxonomy" id="174260"/>
    <lineage>
        <taxon>Eukaryota</taxon>
        <taxon>Metazoa</taxon>
        <taxon>Cnidaria</taxon>
        <taxon>Anthozoa</taxon>
        <taxon>Hexacorallia</taxon>
        <taxon>Scleractinia</taxon>
        <taxon>Caryophylliina</taxon>
        <taxon>Caryophylliidae</taxon>
        <taxon>Desmophyllum</taxon>
    </lineage>
</organism>
<sequence>MKIAAYLSPDEIPIEILNVGAPEIEHGDLKKRLEMPLGATQIVELLVKFSLFKRKSNDSLSIHRLVQETLRDRCNSEGETNQVLASAIRMMHQTFLNCVGGTDFLRDFYNRLASQPRSVTKPHLIPLGKILCGRGIAHLKMGKFQAAVDDFDASTYLDTQYFRGYYWKAYTLCKLVESGRTEFTSRAQATFAMLHFKFKHSKLNDIKKLQSQFAELLLRIEYNFVSRVSELKELERRFGVRNDFSNVSHTII</sequence>
<comment type="caution">
    <text evidence="2">The sequence shown here is derived from an EMBL/GenBank/DDBJ whole genome shotgun (WGS) entry which is preliminary data.</text>
</comment>
<dbReference type="OrthoDB" id="6136658at2759"/>
<evidence type="ECO:0000313" key="2">
    <source>
        <dbReference type="EMBL" id="KAJ7380964.1"/>
    </source>
</evidence>
<proteinExistence type="predicted"/>
<dbReference type="Gene3D" id="1.25.40.10">
    <property type="entry name" value="Tetratricopeptide repeat domain"/>
    <property type="match status" value="1"/>
</dbReference>
<dbReference type="Proteomes" id="UP001163046">
    <property type="component" value="Unassembled WGS sequence"/>
</dbReference>
<name>A0A9W9ZJ90_9CNID</name>
<dbReference type="InterPro" id="IPR056681">
    <property type="entry name" value="DUF7779"/>
</dbReference>
<dbReference type="EMBL" id="MU826351">
    <property type="protein sequence ID" value="KAJ7380964.1"/>
    <property type="molecule type" value="Genomic_DNA"/>
</dbReference>
<gene>
    <name evidence="2" type="ORF">OS493_004556</name>
</gene>
<evidence type="ECO:0000259" key="1">
    <source>
        <dbReference type="Pfam" id="PF25000"/>
    </source>
</evidence>
<accession>A0A9W9ZJ90</accession>
<reference evidence="2" key="1">
    <citation type="submission" date="2023-01" db="EMBL/GenBank/DDBJ databases">
        <title>Genome assembly of the deep-sea coral Lophelia pertusa.</title>
        <authorList>
            <person name="Herrera S."/>
            <person name="Cordes E."/>
        </authorList>
    </citation>
    <scope>NUCLEOTIDE SEQUENCE</scope>
    <source>
        <strain evidence="2">USNM1676648</strain>
        <tissue evidence="2">Polyp</tissue>
    </source>
</reference>
<feature type="domain" description="DUF7779" evidence="1">
    <location>
        <begin position="2"/>
        <end position="77"/>
    </location>
</feature>